<keyword evidence="3" id="KW-1185">Reference proteome</keyword>
<evidence type="ECO:0000313" key="2">
    <source>
        <dbReference type="EMBL" id="BAX92298.1"/>
    </source>
</evidence>
<name>A0A1Z4EH42_9MYCO</name>
<dbReference type="EMBL" id="AP018164">
    <property type="protein sequence ID" value="BAX92298.1"/>
    <property type="molecule type" value="Genomic_DNA"/>
</dbReference>
<sequence>MPSCCRKPFPIWAVTCVEVAEIPRTWLITATGSPGTLALGTIGSVGSQPSHLRPPTGGADAGAPGSQRSPDVGPPGAPRPVDQVAEASWACWSFSWAASRSAASRVTCSRWSSNFCFELVSAATAASWLAFASVAALSAFCLASRAADALFTCSVRARCRLSITFWELADRVRAAVAVAMMSSGLRAVR</sequence>
<dbReference type="AlphaFoldDB" id="A0A1Z4EH42"/>
<feature type="compositionally biased region" description="Low complexity" evidence="1">
    <location>
        <begin position="54"/>
        <end position="65"/>
    </location>
</feature>
<dbReference type="Proteomes" id="UP000217736">
    <property type="component" value="Chromosome"/>
</dbReference>
<feature type="region of interest" description="Disordered" evidence="1">
    <location>
        <begin position="47"/>
        <end position="81"/>
    </location>
</feature>
<reference evidence="3" key="1">
    <citation type="submission" date="2017-06" db="EMBL/GenBank/DDBJ databases">
        <title>Complete Genome Sequence of Mycobacterium shigaense.</title>
        <authorList>
            <person name="Fukano H."/>
            <person name="Yoshida M."/>
            <person name="Kazumi Y."/>
            <person name="Ogura Y."/>
            <person name="Mitarai S."/>
            <person name="Hayashi T."/>
            <person name="Hoshino Y."/>
        </authorList>
    </citation>
    <scope>NUCLEOTIDE SEQUENCE [LARGE SCALE GENOMIC DNA]</scope>
    <source>
        <strain evidence="3">UN-152</strain>
    </source>
</reference>
<accession>A0A1Z4EH42</accession>
<evidence type="ECO:0000256" key="1">
    <source>
        <dbReference type="SAM" id="MobiDB-lite"/>
    </source>
</evidence>
<protein>
    <submittedName>
        <fullName evidence="2">Uncharacterized protein</fullName>
    </submittedName>
</protein>
<evidence type="ECO:0000313" key="3">
    <source>
        <dbReference type="Proteomes" id="UP000217736"/>
    </source>
</evidence>
<organism evidence="2 3">
    <name type="scientific">Mycobacterium shigaense</name>
    <dbReference type="NCBI Taxonomy" id="722731"/>
    <lineage>
        <taxon>Bacteria</taxon>
        <taxon>Bacillati</taxon>
        <taxon>Actinomycetota</taxon>
        <taxon>Actinomycetes</taxon>
        <taxon>Mycobacteriales</taxon>
        <taxon>Mycobacteriaceae</taxon>
        <taxon>Mycobacterium</taxon>
        <taxon>Mycobacterium simiae complex</taxon>
    </lineage>
</organism>
<dbReference type="KEGG" id="mshg:MSG_02149"/>
<proteinExistence type="predicted"/>
<gene>
    <name evidence="2" type="ORF">MSG_02149</name>
</gene>